<organism evidence="1 2">
    <name type="scientific">Pistacia integerrima</name>
    <dbReference type="NCBI Taxonomy" id="434235"/>
    <lineage>
        <taxon>Eukaryota</taxon>
        <taxon>Viridiplantae</taxon>
        <taxon>Streptophyta</taxon>
        <taxon>Embryophyta</taxon>
        <taxon>Tracheophyta</taxon>
        <taxon>Spermatophyta</taxon>
        <taxon>Magnoliopsida</taxon>
        <taxon>eudicotyledons</taxon>
        <taxon>Gunneridae</taxon>
        <taxon>Pentapetalae</taxon>
        <taxon>rosids</taxon>
        <taxon>malvids</taxon>
        <taxon>Sapindales</taxon>
        <taxon>Anacardiaceae</taxon>
        <taxon>Pistacia</taxon>
    </lineage>
</organism>
<sequence length="438" mass="48569">MEPLLEEEEEHQLDRMDSLPDTDLASTSSGLSFILTTEDSRSTSSSGDISTSSGEIPVILVDEAVIPRLVDPVLSNNELTAMVTARPKCVGRNNQGLNWGFASVIGRRREMEDAIAVRPAFMSRTCDHVGGCTAPGSRTSAEISPVHFFGVYDGHGGSQTFDLATRLLVSFLKIMTYDGITVRNINVGKFLFTSDATLNFDGNCQVAKFCAERMHEVIAEEWDREAFDGCGWQKKWEMAFSSGFKRTDNEVLTEAIAPEMVGSTAVVTVLSGCQIITSNCGDSRAVLCRGTETIPLTVDQKPDRHDELLRIEGEGGKVINWNGARVFGVLAMSRAIGDWYLRPWIIPVPEITFVTRSDEDECLILASDGLWDVMTNEEVGEVARRMLRRRRRMINEEVSPAQAVADNLKDIAYGKNSSDNISIIVVDLKPRRRRQKRH</sequence>
<proteinExistence type="predicted"/>
<accession>A0ACC0Y9Q0</accession>
<dbReference type="EMBL" id="CM047743">
    <property type="protein sequence ID" value="KAJ0031829.1"/>
    <property type="molecule type" value="Genomic_DNA"/>
</dbReference>
<name>A0ACC0Y9Q0_9ROSI</name>
<keyword evidence="2" id="KW-1185">Reference proteome</keyword>
<gene>
    <name evidence="1" type="ORF">Pint_13268</name>
</gene>
<dbReference type="Proteomes" id="UP001163603">
    <property type="component" value="Chromosome 8"/>
</dbReference>
<protein>
    <submittedName>
        <fullName evidence="1">Uncharacterized protein</fullName>
    </submittedName>
</protein>
<comment type="caution">
    <text evidence="1">The sequence shown here is derived from an EMBL/GenBank/DDBJ whole genome shotgun (WGS) entry which is preliminary data.</text>
</comment>
<evidence type="ECO:0000313" key="1">
    <source>
        <dbReference type="EMBL" id="KAJ0031829.1"/>
    </source>
</evidence>
<evidence type="ECO:0000313" key="2">
    <source>
        <dbReference type="Proteomes" id="UP001163603"/>
    </source>
</evidence>
<reference evidence="2" key="1">
    <citation type="journal article" date="2023" name="G3 (Bethesda)">
        <title>Genome assembly and association tests identify interacting loci associated with vigor, precocity, and sex in interspecific pistachio rootstocks.</title>
        <authorList>
            <person name="Palmer W."/>
            <person name="Jacygrad E."/>
            <person name="Sagayaradj S."/>
            <person name="Cavanaugh K."/>
            <person name="Han R."/>
            <person name="Bertier L."/>
            <person name="Beede B."/>
            <person name="Kafkas S."/>
            <person name="Golino D."/>
            <person name="Preece J."/>
            <person name="Michelmore R."/>
        </authorList>
    </citation>
    <scope>NUCLEOTIDE SEQUENCE [LARGE SCALE GENOMIC DNA]</scope>
</reference>